<dbReference type="InterPro" id="IPR023798">
    <property type="entry name" value="Ribosomal_uS7_dom"/>
</dbReference>
<feature type="non-terminal residue" evidence="7">
    <location>
        <position position="1"/>
    </location>
</feature>
<dbReference type="InterPro" id="IPR047988">
    <property type="entry name" value="Ribosomal_uS7m_fungi"/>
</dbReference>
<dbReference type="SUPFAM" id="SSF47973">
    <property type="entry name" value="Ribosomal protein S7"/>
    <property type="match status" value="1"/>
</dbReference>
<dbReference type="PROSITE" id="PS00052">
    <property type="entry name" value="RIBOSOMAL_S7"/>
    <property type="match status" value="1"/>
</dbReference>
<evidence type="ECO:0000256" key="4">
    <source>
        <dbReference type="RuleBase" id="RU003619"/>
    </source>
</evidence>
<evidence type="ECO:0000313" key="7">
    <source>
        <dbReference type="EMBL" id="KAK0491385.1"/>
    </source>
</evidence>
<evidence type="ECO:0000256" key="3">
    <source>
        <dbReference type="ARBA" id="ARBA00023274"/>
    </source>
</evidence>
<keyword evidence="8" id="KW-1185">Reference proteome</keyword>
<organism evidence="7 8">
    <name type="scientific">Armillaria novae-zelandiae</name>
    <dbReference type="NCBI Taxonomy" id="153914"/>
    <lineage>
        <taxon>Eukaryota</taxon>
        <taxon>Fungi</taxon>
        <taxon>Dikarya</taxon>
        <taxon>Basidiomycota</taxon>
        <taxon>Agaricomycotina</taxon>
        <taxon>Agaricomycetes</taxon>
        <taxon>Agaricomycetidae</taxon>
        <taxon>Agaricales</taxon>
        <taxon>Marasmiineae</taxon>
        <taxon>Physalacriaceae</taxon>
        <taxon>Armillaria</taxon>
    </lineage>
</organism>
<name>A0AA39USU0_9AGAR</name>
<evidence type="ECO:0000256" key="1">
    <source>
        <dbReference type="ARBA" id="ARBA00007151"/>
    </source>
</evidence>
<evidence type="ECO:0000256" key="2">
    <source>
        <dbReference type="ARBA" id="ARBA00022980"/>
    </source>
</evidence>
<reference evidence="7" key="1">
    <citation type="submission" date="2023-06" db="EMBL/GenBank/DDBJ databases">
        <authorList>
            <consortium name="Lawrence Berkeley National Laboratory"/>
            <person name="Ahrendt S."/>
            <person name="Sahu N."/>
            <person name="Indic B."/>
            <person name="Wong-Bajracharya J."/>
            <person name="Merenyi Z."/>
            <person name="Ke H.-M."/>
            <person name="Monk M."/>
            <person name="Kocsube S."/>
            <person name="Drula E."/>
            <person name="Lipzen A."/>
            <person name="Balint B."/>
            <person name="Henrissat B."/>
            <person name="Andreopoulos B."/>
            <person name="Martin F.M."/>
            <person name="Harder C.B."/>
            <person name="Rigling D."/>
            <person name="Ford K.L."/>
            <person name="Foster G.D."/>
            <person name="Pangilinan J."/>
            <person name="Papanicolaou A."/>
            <person name="Barry K."/>
            <person name="LaButti K."/>
            <person name="Viragh M."/>
            <person name="Koriabine M."/>
            <person name="Yan M."/>
            <person name="Riley R."/>
            <person name="Champramary S."/>
            <person name="Plett K.L."/>
            <person name="Tsai I.J."/>
            <person name="Slot J."/>
            <person name="Sipos G."/>
            <person name="Plett J."/>
            <person name="Nagy L.G."/>
            <person name="Grigoriev I.V."/>
        </authorList>
    </citation>
    <scope>NUCLEOTIDE SEQUENCE</scope>
    <source>
        <strain evidence="7">ICMP 16352</strain>
    </source>
</reference>
<dbReference type="GO" id="GO:1990904">
    <property type="term" value="C:ribonucleoprotein complex"/>
    <property type="evidence" value="ECO:0007669"/>
    <property type="project" value="UniProtKB-KW"/>
</dbReference>
<evidence type="ECO:0000259" key="6">
    <source>
        <dbReference type="Pfam" id="PF00177"/>
    </source>
</evidence>
<dbReference type="GO" id="GO:0006412">
    <property type="term" value="P:translation"/>
    <property type="evidence" value="ECO:0007669"/>
    <property type="project" value="InterPro"/>
</dbReference>
<dbReference type="InterPro" id="IPR036823">
    <property type="entry name" value="Ribosomal_uS7_dom_sf"/>
</dbReference>
<dbReference type="InterPro" id="IPR000235">
    <property type="entry name" value="Ribosomal_uS7"/>
</dbReference>
<dbReference type="PANTHER" id="PTHR11205">
    <property type="entry name" value="RIBOSOMAL PROTEIN S7"/>
    <property type="match status" value="1"/>
</dbReference>
<dbReference type="EMBL" id="JAUEPR010000001">
    <property type="protein sequence ID" value="KAK0491385.1"/>
    <property type="molecule type" value="Genomic_DNA"/>
</dbReference>
<keyword evidence="3 4" id="KW-0687">Ribonucleoprotein</keyword>
<feature type="compositionally biased region" description="Polar residues" evidence="5">
    <location>
        <begin position="78"/>
        <end position="97"/>
    </location>
</feature>
<dbReference type="Gene3D" id="1.10.455.10">
    <property type="entry name" value="Ribosomal protein S7 domain"/>
    <property type="match status" value="1"/>
</dbReference>
<feature type="compositionally biased region" description="Polar residues" evidence="5">
    <location>
        <begin position="46"/>
        <end position="58"/>
    </location>
</feature>
<proteinExistence type="inferred from homology"/>
<dbReference type="AlphaFoldDB" id="A0AA39USU0"/>
<keyword evidence="2 4" id="KW-0689">Ribosomal protein</keyword>
<dbReference type="Proteomes" id="UP001175227">
    <property type="component" value="Unassembled WGS sequence"/>
</dbReference>
<dbReference type="GO" id="GO:0003723">
    <property type="term" value="F:RNA binding"/>
    <property type="evidence" value="ECO:0007669"/>
    <property type="project" value="InterPro"/>
</dbReference>
<dbReference type="InterPro" id="IPR020606">
    <property type="entry name" value="Ribosomal_uS7_CS"/>
</dbReference>
<dbReference type="GO" id="GO:0005840">
    <property type="term" value="C:ribosome"/>
    <property type="evidence" value="ECO:0007669"/>
    <property type="project" value="UniProtKB-KW"/>
</dbReference>
<sequence length="248" mass="27369">GCPLLATMLKFASRKVLSQTRFSLPAFRSLSAAPNFPEHHRPDPEPTSSTSAEQSPSATAGADSLSLRSQIQFHLRTTQGNPLVSLPPDNSKSTFTNIPPPEDPLLQFLATMVMKHGKKAKASKIVSRTLLHIHAYTRAPPLPILREALFAISPLTVCLRVKTTALKHIMKPVPLSERRSLRKGISWLLDECKRPGPLALDERLAREIIEILNGTSKILVKRDAAHKEAMLNKCVTLSYLSFLLLTFG</sequence>
<feature type="region of interest" description="Disordered" evidence="5">
    <location>
        <begin position="78"/>
        <end position="98"/>
    </location>
</feature>
<dbReference type="GO" id="GO:0003735">
    <property type="term" value="F:structural constituent of ribosome"/>
    <property type="evidence" value="ECO:0007669"/>
    <property type="project" value="InterPro"/>
</dbReference>
<evidence type="ECO:0000313" key="8">
    <source>
        <dbReference type="Proteomes" id="UP001175227"/>
    </source>
</evidence>
<protein>
    <submittedName>
        <fullName evidence="7">Ribosomal protein S7 domain-containing protein</fullName>
    </submittedName>
</protein>
<evidence type="ECO:0000256" key="5">
    <source>
        <dbReference type="SAM" id="MobiDB-lite"/>
    </source>
</evidence>
<comment type="similarity">
    <text evidence="1 4">Belongs to the universal ribosomal protein uS7 family.</text>
</comment>
<feature type="region of interest" description="Disordered" evidence="5">
    <location>
        <begin position="32"/>
        <end position="63"/>
    </location>
</feature>
<dbReference type="Pfam" id="PF00177">
    <property type="entry name" value="Ribosomal_S7"/>
    <property type="match status" value="1"/>
</dbReference>
<accession>A0AA39USU0</accession>
<feature type="domain" description="Small ribosomal subunit protein uS7" evidence="6">
    <location>
        <begin position="101"/>
        <end position="233"/>
    </location>
</feature>
<comment type="caution">
    <text evidence="7">The sequence shown here is derived from an EMBL/GenBank/DDBJ whole genome shotgun (WGS) entry which is preliminary data.</text>
</comment>
<dbReference type="CDD" id="cd14868">
    <property type="entry name" value="uS7_Mitochondria_Fungi"/>
    <property type="match status" value="1"/>
</dbReference>
<gene>
    <name evidence="7" type="ORF">IW261DRAFT_1437376</name>
</gene>